<reference evidence="1 2" key="1">
    <citation type="journal article" date="2013" name="PLoS Genet.">
        <title>Comparative genome structure, secondary metabolite, and effector coding capacity across Cochliobolus pathogens.</title>
        <authorList>
            <person name="Condon B.J."/>
            <person name="Leng Y."/>
            <person name="Wu D."/>
            <person name="Bushley K.E."/>
            <person name="Ohm R.A."/>
            <person name="Otillar R."/>
            <person name="Martin J."/>
            <person name="Schackwitz W."/>
            <person name="Grimwood J."/>
            <person name="MohdZainudin N."/>
            <person name="Xue C."/>
            <person name="Wang R."/>
            <person name="Manning V.A."/>
            <person name="Dhillon B."/>
            <person name="Tu Z.J."/>
            <person name="Steffenson B.J."/>
            <person name="Salamov A."/>
            <person name="Sun H."/>
            <person name="Lowry S."/>
            <person name="LaButti K."/>
            <person name="Han J."/>
            <person name="Copeland A."/>
            <person name="Lindquist E."/>
            <person name="Barry K."/>
            <person name="Schmutz J."/>
            <person name="Baker S.E."/>
            <person name="Ciuffetti L.M."/>
            <person name="Grigoriev I.V."/>
            <person name="Zhong S."/>
            <person name="Turgeon B.G."/>
        </authorList>
    </citation>
    <scope>NUCLEOTIDE SEQUENCE [LARGE SCALE GENOMIC DNA]</scope>
    <source>
        <strain evidence="1 2">26-R-13</strain>
    </source>
</reference>
<protein>
    <submittedName>
        <fullName evidence="1">Uncharacterized protein</fullName>
    </submittedName>
</protein>
<proteinExistence type="predicted"/>
<evidence type="ECO:0000313" key="1">
    <source>
        <dbReference type="EMBL" id="EUC26879.1"/>
    </source>
</evidence>
<dbReference type="Proteomes" id="UP000053841">
    <property type="component" value="Unassembled WGS sequence"/>
</dbReference>
<name>W6XVS2_COCC2</name>
<accession>W6XVS2</accession>
<evidence type="ECO:0000313" key="2">
    <source>
        <dbReference type="Proteomes" id="UP000053841"/>
    </source>
</evidence>
<dbReference type="RefSeq" id="XP_007718814.1">
    <property type="nucleotide sequence ID" value="XM_007720624.1"/>
</dbReference>
<dbReference type="KEGG" id="bze:COCCADRAFT_113122"/>
<keyword evidence="2" id="KW-1185">Reference proteome</keyword>
<dbReference type="AlphaFoldDB" id="W6XVS2"/>
<dbReference type="HOGENOM" id="CLU_3032027_0_0_1"/>
<dbReference type="EMBL" id="KI965076">
    <property type="protein sequence ID" value="EUC26879.1"/>
    <property type="molecule type" value="Genomic_DNA"/>
</dbReference>
<organism evidence="1 2">
    <name type="scientific">Cochliobolus carbonum (strain 26-R-13)</name>
    <name type="common">Maize leaf spot fungus</name>
    <name type="synonym">Bipolaris zeicola</name>
    <dbReference type="NCBI Taxonomy" id="930089"/>
    <lineage>
        <taxon>Eukaryota</taxon>
        <taxon>Fungi</taxon>
        <taxon>Dikarya</taxon>
        <taxon>Ascomycota</taxon>
        <taxon>Pezizomycotina</taxon>
        <taxon>Dothideomycetes</taxon>
        <taxon>Pleosporomycetidae</taxon>
        <taxon>Pleosporales</taxon>
        <taxon>Pleosporineae</taxon>
        <taxon>Pleosporaceae</taxon>
        <taxon>Bipolaris</taxon>
    </lineage>
</organism>
<gene>
    <name evidence="1" type="ORF">COCCADRAFT_113122</name>
</gene>
<sequence>MRCNTLLQNLSSLHYHRSFLAHRVSRCIGTNVTLRRETGSRSRHPDMLPIKLEEV</sequence>
<dbReference type="GeneID" id="19144586"/>